<sequence>MPIRTDRRPGAIWMAFVLLLIGLLGGPPGTGARQQAPGFGERVTAAPGTQRGGADVGAVAGAVRSVEATAVRLDARGCAATPWPAGQPVGYALAAAVAGLALALSRRSRRRSWVAGRRRVVVGGWAARGPPAGYRARRSVLSPSFG</sequence>
<organism evidence="2 3">
    <name type="scientific">Frankia umida</name>
    <dbReference type="NCBI Taxonomy" id="573489"/>
    <lineage>
        <taxon>Bacteria</taxon>
        <taxon>Bacillati</taxon>
        <taxon>Actinomycetota</taxon>
        <taxon>Actinomycetes</taxon>
        <taxon>Frankiales</taxon>
        <taxon>Frankiaceae</taxon>
        <taxon>Frankia</taxon>
    </lineage>
</organism>
<name>A0ABT0JXX3_9ACTN</name>
<evidence type="ECO:0008006" key="4">
    <source>
        <dbReference type="Google" id="ProtNLM"/>
    </source>
</evidence>
<proteinExistence type="predicted"/>
<keyword evidence="1" id="KW-0812">Transmembrane</keyword>
<keyword evidence="3" id="KW-1185">Reference proteome</keyword>
<evidence type="ECO:0000313" key="3">
    <source>
        <dbReference type="Proteomes" id="UP001201873"/>
    </source>
</evidence>
<dbReference type="Proteomes" id="UP001201873">
    <property type="component" value="Unassembled WGS sequence"/>
</dbReference>
<feature type="transmembrane region" description="Helical" evidence="1">
    <location>
        <begin position="89"/>
        <end position="105"/>
    </location>
</feature>
<evidence type="ECO:0000313" key="2">
    <source>
        <dbReference type="EMBL" id="MCK9876392.1"/>
    </source>
</evidence>
<comment type="caution">
    <text evidence="2">The sequence shown here is derived from an EMBL/GenBank/DDBJ whole genome shotgun (WGS) entry which is preliminary data.</text>
</comment>
<gene>
    <name evidence="2" type="ORF">MXD59_11515</name>
</gene>
<accession>A0ABT0JXX3</accession>
<protein>
    <recommendedName>
        <fullName evidence="4">MYXO-CTERM domain-containing protein</fullName>
    </recommendedName>
</protein>
<reference evidence="2 3" key="1">
    <citation type="submission" date="2022-04" db="EMBL/GenBank/DDBJ databases">
        <title>Genome diversity in the genus Frankia.</title>
        <authorList>
            <person name="Carlos-Shanley C."/>
            <person name="Hahn D."/>
        </authorList>
    </citation>
    <scope>NUCLEOTIDE SEQUENCE [LARGE SCALE GENOMIC DNA]</scope>
    <source>
        <strain evidence="2 3">Ag45/Mut15</strain>
    </source>
</reference>
<evidence type="ECO:0000256" key="1">
    <source>
        <dbReference type="SAM" id="Phobius"/>
    </source>
</evidence>
<dbReference type="RefSeq" id="WP_248824669.1">
    <property type="nucleotide sequence ID" value="NZ_JALKFT010000009.1"/>
</dbReference>
<keyword evidence="1" id="KW-0472">Membrane</keyword>
<keyword evidence="1" id="KW-1133">Transmembrane helix</keyword>
<dbReference type="EMBL" id="JALKFT010000009">
    <property type="protein sequence ID" value="MCK9876392.1"/>
    <property type="molecule type" value="Genomic_DNA"/>
</dbReference>